<dbReference type="Proteomes" id="UP001470809">
    <property type="component" value="Chromosome"/>
</dbReference>
<dbReference type="RefSeq" id="WP_342077666.1">
    <property type="nucleotide sequence ID" value="NZ_CP151767.2"/>
</dbReference>
<reference evidence="1" key="1">
    <citation type="submission" date="2024-08" db="EMBL/GenBank/DDBJ databases">
        <title>Phylogenomic analyses of a clade within the roseobacter group suggest taxonomic reassignments of species of the genera Aestuariivita, Citreicella, Loktanella, Nautella, Pelagibaca, Ruegeria, Thalassobius, Thiobacimonas and Tropicibacter, and the proposal o.</title>
        <authorList>
            <person name="Jeon C.O."/>
        </authorList>
    </citation>
    <scope>NUCLEOTIDE SEQUENCE</scope>
    <source>
        <strain evidence="1">SS1-5</strain>
    </source>
</reference>
<accession>A0AAN0MEX0</accession>
<dbReference type="KEGG" id="yrh:AABB31_05525"/>
<evidence type="ECO:0000313" key="2">
    <source>
        <dbReference type="Proteomes" id="UP001470809"/>
    </source>
</evidence>
<sequence length="213" mass="23800">MPTLSDILTARCRTLLNKFHLDDVPPLTATDDLEGKLTVTPYGGGTLRALPGRRGPVIWDQSGPHGSSLWVPKSYEAYRAAFFDFIALVYGPDVDMAGKDLYDVDHIFNRARAPQGFFVRVEAVVSEINQSHGRTFEKTNTNSLVELARRSNGKDHRKMTFISALKLANLDPPRNANDAEQIAAITQYFTQNGWPPFLITQALDNLIEVAQRR</sequence>
<gene>
    <name evidence="1" type="ORF">AABB31_05525</name>
</gene>
<dbReference type="AlphaFoldDB" id="A0AAN0MEX0"/>
<organism evidence="1 2">
    <name type="scientific">Yoonia rhodophyticola</name>
    <dbReference type="NCBI Taxonomy" id="3137370"/>
    <lineage>
        <taxon>Bacteria</taxon>
        <taxon>Pseudomonadati</taxon>
        <taxon>Pseudomonadota</taxon>
        <taxon>Alphaproteobacteria</taxon>
        <taxon>Rhodobacterales</taxon>
        <taxon>Paracoccaceae</taxon>
        <taxon>Yoonia</taxon>
    </lineage>
</organism>
<keyword evidence="2" id="KW-1185">Reference proteome</keyword>
<protein>
    <submittedName>
        <fullName evidence="1">Uncharacterized protein</fullName>
    </submittedName>
</protein>
<dbReference type="EMBL" id="CP151767">
    <property type="protein sequence ID" value="WZU68377.1"/>
    <property type="molecule type" value="Genomic_DNA"/>
</dbReference>
<proteinExistence type="predicted"/>
<evidence type="ECO:0000313" key="1">
    <source>
        <dbReference type="EMBL" id="WZU68377.1"/>
    </source>
</evidence>
<name>A0AAN0MEX0_9RHOB</name>